<name>A7IWA8_PBCVN</name>
<proteinExistence type="predicted"/>
<accession>A7IWA8</accession>
<organismHost>
    <name type="scientific">Chlorella</name>
    <dbReference type="NCBI Taxonomy" id="3071"/>
</organismHost>
<dbReference type="GeneID" id="5658750"/>
<reference evidence="1 2" key="1">
    <citation type="journal article" date="2007" name="Virology">
        <title>Sequence and annotation of the 369-kb NY-2A and the 345-kb AR158 viruses that infect Chlorella NC64A.</title>
        <authorList>
            <person name="Fitzgerald L.A."/>
            <person name="Graves M.V."/>
            <person name="Li X."/>
            <person name="Feldblyum T."/>
            <person name="Nierman W.C."/>
            <person name="Van Etten J.L."/>
        </authorList>
    </citation>
    <scope>NUCLEOTIDE SEQUENCE [LARGE SCALE GENOMIC DNA]</scope>
    <source>
        <strain evidence="1 2">NY-2A</strain>
    </source>
</reference>
<dbReference type="EMBL" id="DQ491002">
    <property type="protein sequence ID" value="ABT14632.1"/>
    <property type="molecule type" value="Genomic_DNA"/>
</dbReference>
<evidence type="ECO:0000313" key="1">
    <source>
        <dbReference type="EMBL" id="ABT14632.1"/>
    </source>
</evidence>
<dbReference type="KEGG" id="vg:5658750"/>
<keyword evidence="2" id="KW-1185">Reference proteome</keyword>
<gene>
    <name evidence="1" type="primary">b233R</name>
    <name evidence="1" type="ORF">NY2A_b233R</name>
</gene>
<sequence length="70" mass="8367">MSVSIYSSTIIYEFTRSTCGFQYILRLEVGNTIEFFEYDVSDILRSKKYSAGRSFLFTQLFLKLYRFVFE</sequence>
<evidence type="ECO:0000313" key="2">
    <source>
        <dbReference type="Proteomes" id="UP000202419"/>
    </source>
</evidence>
<organism evidence="1 2">
    <name type="scientific">Paramecium bursaria Chlorella virus NY2A</name>
    <name type="common">PBCV-NY2A</name>
    <dbReference type="NCBI Taxonomy" id="46021"/>
    <lineage>
        <taxon>Viruses</taxon>
        <taxon>Varidnaviria</taxon>
        <taxon>Bamfordvirae</taxon>
        <taxon>Nucleocytoviricota</taxon>
        <taxon>Megaviricetes</taxon>
        <taxon>Algavirales</taxon>
        <taxon>Phycodnaviridae</taxon>
        <taxon>Chlorovirus</taxon>
        <taxon>Chlorovirus americanus</taxon>
    </lineage>
</organism>
<dbReference type="Proteomes" id="UP000202419">
    <property type="component" value="Segment"/>
</dbReference>
<dbReference type="RefSeq" id="YP_001497429.1">
    <property type="nucleotide sequence ID" value="NC_009898.1"/>
</dbReference>
<protein>
    <submittedName>
        <fullName evidence="1">Uncharacterized protein b233R</fullName>
    </submittedName>
</protein>